<comment type="caution">
    <text evidence="1">The sequence shown here is derived from an EMBL/GenBank/DDBJ whole genome shotgun (WGS) entry which is preliminary data.</text>
</comment>
<proteinExistence type="predicted"/>
<protein>
    <submittedName>
        <fullName evidence="1">Uncharacterized protein</fullName>
    </submittedName>
</protein>
<dbReference type="AlphaFoldDB" id="A0AAV4BVQ1"/>
<accession>A0AAV4BVQ1</accession>
<keyword evidence="2" id="KW-1185">Reference proteome</keyword>
<sequence>MAEQVLNLDLFEELYADDNGTDRAEFVHDAQLILRILVKKPEPIVQAPGDQHLDVDGIATTTRTTNRHKNRPAYLSRFSFQFTISRLR</sequence>
<dbReference type="EMBL" id="BLXT01005511">
    <property type="protein sequence ID" value="GFO23678.1"/>
    <property type="molecule type" value="Genomic_DNA"/>
</dbReference>
<dbReference type="Proteomes" id="UP000735302">
    <property type="component" value="Unassembled WGS sequence"/>
</dbReference>
<gene>
    <name evidence="1" type="ORF">PoB_005018300</name>
</gene>
<reference evidence="1 2" key="1">
    <citation type="journal article" date="2021" name="Elife">
        <title>Chloroplast acquisition without the gene transfer in kleptoplastic sea slugs, Plakobranchus ocellatus.</title>
        <authorList>
            <person name="Maeda T."/>
            <person name="Takahashi S."/>
            <person name="Yoshida T."/>
            <person name="Shimamura S."/>
            <person name="Takaki Y."/>
            <person name="Nagai Y."/>
            <person name="Toyoda A."/>
            <person name="Suzuki Y."/>
            <person name="Arimoto A."/>
            <person name="Ishii H."/>
            <person name="Satoh N."/>
            <person name="Nishiyama T."/>
            <person name="Hasebe M."/>
            <person name="Maruyama T."/>
            <person name="Minagawa J."/>
            <person name="Obokata J."/>
            <person name="Shigenobu S."/>
        </authorList>
    </citation>
    <scope>NUCLEOTIDE SEQUENCE [LARGE SCALE GENOMIC DNA]</scope>
</reference>
<evidence type="ECO:0000313" key="2">
    <source>
        <dbReference type="Proteomes" id="UP000735302"/>
    </source>
</evidence>
<evidence type="ECO:0000313" key="1">
    <source>
        <dbReference type="EMBL" id="GFO23678.1"/>
    </source>
</evidence>
<name>A0AAV4BVQ1_9GAST</name>
<organism evidence="1 2">
    <name type="scientific">Plakobranchus ocellatus</name>
    <dbReference type="NCBI Taxonomy" id="259542"/>
    <lineage>
        <taxon>Eukaryota</taxon>
        <taxon>Metazoa</taxon>
        <taxon>Spiralia</taxon>
        <taxon>Lophotrochozoa</taxon>
        <taxon>Mollusca</taxon>
        <taxon>Gastropoda</taxon>
        <taxon>Heterobranchia</taxon>
        <taxon>Euthyneura</taxon>
        <taxon>Panpulmonata</taxon>
        <taxon>Sacoglossa</taxon>
        <taxon>Placobranchoidea</taxon>
        <taxon>Plakobranchidae</taxon>
        <taxon>Plakobranchus</taxon>
    </lineage>
</organism>